<evidence type="ECO:0000313" key="3">
    <source>
        <dbReference type="Proteomes" id="UP000051677"/>
    </source>
</evidence>
<evidence type="ECO:0000313" key="2">
    <source>
        <dbReference type="EMBL" id="KQH79641.1"/>
    </source>
</evidence>
<feature type="transmembrane region" description="Helical" evidence="1">
    <location>
        <begin position="6"/>
        <end position="28"/>
    </location>
</feature>
<organism evidence="2 3">
    <name type="scientific">Mycobacterium gordonae</name>
    <dbReference type="NCBI Taxonomy" id="1778"/>
    <lineage>
        <taxon>Bacteria</taxon>
        <taxon>Bacillati</taxon>
        <taxon>Actinomycetota</taxon>
        <taxon>Actinomycetes</taxon>
        <taxon>Mycobacteriales</taxon>
        <taxon>Mycobacteriaceae</taxon>
        <taxon>Mycobacterium</taxon>
    </lineage>
</organism>
<feature type="transmembrane region" description="Helical" evidence="1">
    <location>
        <begin position="78"/>
        <end position="102"/>
    </location>
</feature>
<keyword evidence="1" id="KW-0812">Transmembrane</keyword>
<accession>A0A0Q2LUR1</accession>
<name>A0A0Q2LUR1_MYCGO</name>
<sequence>MQGAVLAAGVLGAFVCTAMGVTLLIIGLRRRSARRIQAQFPPGHLPGYPGGYPPAFPGYPGGGYPPLPPPPHKSGAGLIVAGVVLLAVSALGVVGTVALAAGRSTRLAVGDCFTNEILDKQRWKSKSCGNPEAVLEYAAKVDSRGNCPDGKLDSSSYLSVEHDGLRRCFIPNLLVSHCYSSDHNGETIRAVSCGAGGTVVRITTRLDNTVDTSACPSGARTVTFPQPKRTYCSERVSGII</sequence>
<proteinExistence type="predicted"/>
<evidence type="ECO:0000256" key="1">
    <source>
        <dbReference type="SAM" id="Phobius"/>
    </source>
</evidence>
<keyword evidence="1" id="KW-1133">Transmembrane helix</keyword>
<dbReference type="EMBL" id="LKTM01000079">
    <property type="protein sequence ID" value="KQH79641.1"/>
    <property type="molecule type" value="Genomic_DNA"/>
</dbReference>
<reference evidence="2 3" key="1">
    <citation type="submission" date="2015-10" db="EMBL/GenBank/DDBJ databases">
        <title>Mycobacterium gordonae draft genome assembly.</title>
        <authorList>
            <person name="Ustinova V."/>
            <person name="Smirnova T."/>
            <person name="Blagodatskikh K."/>
            <person name="Varlamov D."/>
            <person name="Larionova E."/>
            <person name="Chernousova L."/>
        </authorList>
    </citation>
    <scope>NUCLEOTIDE SEQUENCE [LARGE SCALE GENOMIC DNA]</scope>
    <source>
        <strain evidence="2 3">CTRI 14-8773</strain>
    </source>
</reference>
<protein>
    <submittedName>
        <fullName evidence="2">Uncharacterized protein</fullName>
    </submittedName>
</protein>
<dbReference type="AlphaFoldDB" id="A0A0Q2LUR1"/>
<dbReference type="STRING" id="1778.A9W97_13480"/>
<dbReference type="Proteomes" id="UP000051677">
    <property type="component" value="Unassembled WGS sequence"/>
</dbReference>
<comment type="caution">
    <text evidence="2">The sequence shown here is derived from an EMBL/GenBank/DDBJ whole genome shotgun (WGS) entry which is preliminary data.</text>
</comment>
<keyword evidence="1" id="KW-0472">Membrane</keyword>
<gene>
    <name evidence="2" type="ORF">AO501_20895</name>
</gene>